<dbReference type="SUPFAM" id="SSF88723">
    <property type="entry name" value="PIN domain-like"/>
    <property type="match status" value="1"/>
</dbReference>
<dbReference type="PANTHER" id="PTHR33653:SF1">
    <property type="entry name" value="RIBONUCLEASE VAPC2"/>
    <property type="match status" value="1"/>
</dbReference>
<evidence type="ECO:0000313" key="11">
    <source>
        <dbReference type="Proteomes" id="UP000643405"/>
    </source>
</evidence>
<gene>
    <name evidence="8" type="primary">vapC</name>
    <name evidence="10" type="ORF">ICI42_07075</name>
</gene>
<keyword evidence="5 8" id="KW-0378">Hydrolase</keyword>
<sequence>MTRYLLDTNIISDLFRNPGGAVDQALRVHGGDEIGTSLIVKGEILFGLKKNSNLRGLRQFEMFLEAIVVWSLEEPVEDRYAALRVEMERRGDQIGANHLWIAAQAVAIDAVVVTDDRAFARLPGLKIENWLRA</sequence>
<comment type="caution">
    <text evidence="10">The sequence shown here is derived from an EMBL/GenBank/DDBJ whole genome shotgun (WGS) entry which is preliminary data.</text>
</comment>
<dbReference type="InterPro" id="IPR002716">
    <property type="entry name" value="PIN_dom"/>
</dbReference>
<feature type="domain" description="PIN" evidence="9">
    <location>
        <begin position="4"/>
        <end position="124"/>
    </location>
</feature>
<dbReference type="HAMAP" id="MF_00265">
    <property type="entry name" value="VapC_Nob1"/>
    <property type="match status" value="1"/>
</dbReference>
<dbReference type="InterPro" id="IPR029060">
    <property type="entry name" value="PIN-like_dom_sf"/>
</dbReference>
<evidence type="ECO:0000256" key="1">
    <source>
        <dbReference type="ARBA" id="ARBA00001946"/>
    </source>
</evidence>
<comment type="function">
    <text evidence="8">Toxic component of a toxin-antitoxin (TA) system. An RNase.</text>
</comment>
<dbReference type="GO" id="GO:0090729">
    <property type="term" value="F:toxin activity"/>
    <property type="evidence" value="ECO:0007669"/>
    <property type="project" value="UniProtKB-KW"/>
</dbReference>
<dbReference type="EC" id="3.1.-.-" evidence="8"/>
<dbReference type="PANTHER" id="PTHR33653">
    <property type="entry name" value="RIBONUCLEASE VAPC2"/>
    <property type="match status" value="1"/>
</dbReference>
<feature type="binding site" evidence="8">
    <location>
        <position position="7"/>
    </location>
    <ligand>
        <name>Mg(2+)</name>
        <dbReference type="ChEBI" id="CHEBI:18420"/>
    </ligand>
</feature>
<keyword evidence="11" id="KW-1185">Reference proteome</keyword>
<dbReference type="RefSeq" id="WP_188163860.1">
    <property type="nucleotide sequence ID" value="NZ_JACVVX010000002.1"/>
</dbReference>
<accession>A0A8J6PFW4</accession>
<keyword evidence="3 8" id="KW-0540">Nuclease</keyword>
<keyword evidence="6 8" id="KW-0460">Magnesium</keyword>
<evidence type="ECO:0000256" key="8">
    <source>
        <dbReference type="HAMAP-Rule" id="MF_00265"/>
    </source>
</evidence>
<dbReference type="Pfam" id="PF01850">
    <property type="entry name" value="PIN"/>
    <property type="match status" value="1"/>
</dbReference>
<evidence type="ECO:0000256" key="6">
    <source>
        <dbReference type="ARBA" id="ARBA00022842"/>
    </source>
</evidence>
<comment type="caution">
    <text evidence="8">Lacks conserved residue(s) required for the propagation of feature annotation.</text>
</comment>
<keyword evidence="8" id="KW-0800">Toxin</keyword>
<keyword evidence="4 8" id="KW-0479">Metal-binding</keyword>
<organism evidence="10 11">
    <name type="scientific">Oryzicola mucosus</name>
    <dbReference type="NCBI Taxonomy" id="2767425"/>
    <lineage>
        <taxon>Bacteria</taxon>
        <taxon>Pseudomonadati</taxon>
        <taxon>Pseudomonadota</taxon>
        <taxon>Alphaproteobacteria</taxon>
        <taxon>Hyphomicrobiales</taxon>
        <taxon>Phyllobacteriaceae</taxon>
        <taxon>Oryzicola</taxon>
    </lineage>
</organism>
<protein>
    <recommendedName>
        <fullName evidence="8">Ribonuclease VapC</fullName>
        <shortName evidence="8">RNase VapC</shortName>
        <ecNumber evidence="8">3.1.-.-</ecNumber>
    </recommendedName>
    <alternativeName>
        <fullName evidence="8">Toxin VapC</fullName>
    </alternativeName>
</protein>
<evidence type="ECO:0000313" key="10">
    <source>
        <dbReference type="EMBL" id="MBD0414409.1"/>
    </source>
</evidence>
<evidence type="ECO:0000259" key="9">
    <source>
        <dbReference type="Pfam" id="PF01850"/>
    </source>
</evidence>
<keyword evidence="2 8" id="KW-1277">Toxin-antitoxin system</keyword>
<proteinExistence type="inferred from homology"/>
<dbReference type="Proteomes" id="UP000643405">
    <property type="component" value="Unassembled WGS sequence"/>
</dbReference>
<dbReference type="GO" id="GO:0000287">
    <property type="term" value="F:magnesium ion binding"/>
    <property type="evidence" value="ECO:0007669"/>
    <property type="project" value="UniProtKB-UniRule"/>
</dbReference>
<dbReference type="GO" id="GO:0004540">
    <property type="term" value="F:RNA nuclease activity"/>
    <property type="evidence" value="ECO:0007669"/>
    <property type="project" value="InterPro"/>
</dbReference>
<evidence type="ECO:0000256" key="4">
    <source>
        <dbReference type="ARBA" id="ARBA00022723"/>
    </source>
</evidence>
<dbReference type="EMBL" id="JACVVX010000002">
    <property type="protein sequence ID" value="MBD0414409.1"/>
    <property type="molecule type" value="Genomic_DNA"/>
</dbReference>
<dbReference type="GO" id="GO:0016787">
    <property type="term" value="F:hydrolase activity"/>
    <property type="evidence" value="ECO:0007669"/>
    <property type="project" value="UniProtKB-KW"/>
</dbReference>
<reference evidence="10" key="1">
    <citation type="submission" date="2020-09" db="EMBL/GenBank/DDBJ databases">
        <title>Genome seq and assembly of Tianweitania sp.</title>
        <authorList>
            <person name="Chhetri G."/>
        </authorList>
    </citation>
    <scope>NUCLEOTIDE SEQUENCE</scope>
    <source>
        <strain evidence="10">Rool2</strain>
    </source>
</reference>
<evidence type="ECO:0000256" key="5">
    <source>
        <dbReference type="ARBA" id="ARBA00022801"/>
    </source>
</evidence>
<evidence type="ECO:0000256" key="3">
    <source>
        <dbReference type="ARBA" id="ARBA00022722"/>
    </source>
</evidence>
<comment type="similarity">
    <text evidence="7 8">Belongs to the PINc/VapC protein family.</text>
</comment>
<dbReference type="AlphaFoldDB" id="A0A8J6PFW4"/>
<evidence type="ECO:0000256" key="2">
    <source>
        <dbReference type="ARBA" id="ARBA00022649"/>
    </source>
</evidence>
<dbReference type="InterPro" id="IPR022907">
    <property type="entry name" value="VapC_family"/>
</dbReference>
<dbReference type="Gene3D" id="3.40.50.1010">
    <property type="entry name" value="5'-nuclease"/>
    <property type="match status" value="1"/>
</dbReference>
<comment type="cofactor">
    <cofactor evidence="1 8">
        <name>Mg(2+)</name>
        <dbReference type="ChEBI" id="CHEBI:18420"/>
    </cofactor>
</comment>
<name>A0A8J6PFW4_9HYPH</name>
<evidence type="ECO:0000256" key="7">
    <source>
        <dbReference type="ARBA" id="ARBA00038093"/>
    </source>
</evidence>
<dbReference type="InterPro" id="IPR050556">
    <property type="entry name" value="Type_II_TA_system_RNase"/>
</dbReference>